<keyword evidence="1" id="KW-0732">Signal</keyword>
<accession>A0A4R0HLC7</accession>
<name>A0A4R0HLC7_9ACTN</name>
<gene>
    <name evidence="3" type="ORF">E0H45_22090</name>
</gene>
<dbReference type="Gene3D" id="3.20.20.190">
    <property type="entry name" value="Phosphatidylinositol (PI) phosphodiesterase"/>
    <property type="match status" value="2"/>
</dbReference>
<evidence type="ECO:0000313" key="3">
    <source>
        <dbReference type="EMBL" id="TCC08559.1"/>
    </source>
</evidence>
<organism evidence="3 4">
    <name type="scientific">Kribbella soli</name>
    <dbReference type="NCBI Taxonomy" id="1124743"/>
    <lineage>
        <taxon>Bacteria</taxon>
        <taxon>Bacillati</taxon>
        <taxon>Actinomycetota</taxon>
        <taxon>Actinomycetes</taxon>
        <taxon>Propionibacteriales</taxon>
        <taxon>Kribbellaceae</taxon>
        <taxon>Kribbella</taxon>
    </lineage>
</organism>
<dbReference type="PANTHER" id="PTHR46211:SF14">
    <property type="entry name" value="GLYCEROPHOSPHODIESTER PHOSPHODIESTERASE"/>
    <property type="match status" value="1"/>
</dbReference>
<evidence type="ECO:0000256" key="1">
    <source>
        <dbReference type="SAM" id="SignalP"/>
    </source>
</evidence>
<evidence type="ECO:0000313" key="4">
    <source>
        <dbReference type="Proteomes" id="UP000292346"/>
    </source>
</evidence>
<dbReference type="EMBL" id="SJJZ01000002">
    <property type="protein sequence ID" value="TCC08559.1"/>
    <property type="molecule type" value="Genomic_DNA"/>
</dbReference>
<feature type="chain" id="PRO_5020863600" evidence="1">
    <location>
        <begin position="27"/>
        <end position="592"/>
    </location>
</feature>
<sequence length="592" mass="64843">MRRLPRALLPCALIAGLLLPAAPAAATRGDFDIQAHRGGLGLTVESTIASFSHGLQLGVSTLELDVQVTQDGYAVVTHDRKVTGSKCRDTAPYTPGDPEYPYVGKFINTLSLNQVKQLDCGSQTLPNFPGQQPDPGARMPELRDVFALVHRFHAYGVKLNVETKVEAGAPSETAPREQFVQVVAQEVRKANIARQVTIQSFDWGSLMRMRQVMPQLPLVALTNYDFLQVGQPGKSPWLGGIDIDDFGGDLVKATKSFGASAISPVHGFPQDGKVTDPTYKPYVTAEMVKSAHQAGMKVIPWTVDDPATMQSLIDKGVDGIISDYPDRVRDVARANHFKLPKSYDAPAVRALPSAHAHNDYDHRRPLQDALDRGFNSVEADVWLIDGELRVAHDLEDAKPGRTLESLYLKPLADRVRENHGQVYKRGGGFQLLIDIKSDGPSTYAAVDKALAKYRGISTIFVDGRVLTGAVTSVISGNRPLDDMKAQKLRYAGYDGRLADLQTGMPASLMPLVSDNWTNVFTWQGVGPMPENEKTKLHDIVVAAHHAGYKVRFWATPDVPGTAREALWRELVAANVDYINTDDLHGLEDFLRG</sequence>
<dbReference type="PROSITE" id="PS51704">
    <property type="entry name" value="GP_PDE"/>
    <property type="match status" value="1"/>
</dbReference>
<protein>
    <submittedName>
        <fullName evidence="3">Glycerophosphodiester phosphodiesterase</fullName>
    </submittedName>
</protein>
<dbReference type="OrthoDB" id="384721at2"/>
<keyword evidence="4" id="KW-1185">Reference proteome</keyword>
<dbReference type="PANTHER" id="PTHR46211">
    <property type="entry name" value="GLYCEROPHOSPHORYL DIESTER PHOSPHODIESTERASE"/>
    <property type="match status" value="1"/>
</dbReference>
<feature type="domain" description="GP-PDE" evidence="2">
    <location>
        <begin position="31"/>
        <end position="332"/>
    </location>
</feature>
<dbReference type="SUPFAM" id="SSF51695">
    <property type="entry name" value="PLC-like phosphodiesterases"/>
    <property type="match status" value="2"/>
</dbReference>
<dbReference type="InterPro" id="IPR039559">
    <property type="entry name" value="AIM6_PI-PLC-like_dom"/>
</dbReference>
<dbReference type="InterPro" id="IPR017946">
    <property type="entry name" value="PLC-like_Pdiesterase_TIM-brl"/>
</dbReference>
<dbReference type="InterPro" id="IPR030395">
    <property type="entry name" value="GP_PDE_dom"/>
</dbReference>
<dbReference type="RefSeq" id="WP_131340106.1">
    <property type="nucleotide sequence ID" value="NZ_SJJZ01000002.1"/>
</dbReference>
<dbReference type="GO" id="GO:0006629">
    <property type="term" value="P:lipid metabolic process"/>
    <property type="evidence" value="ECO:0007669"/>
    <property type="project" value="InterPro"/>
</dbReference>
<dbReference type="Pfam" id="PF03009">
    <property type="entry name" value="GDPD"/>
    <property type="match status" value="1"/>
</dbReference>
<feature type="signal peptide" evidence="1">
    <location>
        <begin position="1"/>
        <end position="26"/>
    </location>
</feature>
<dbReference type="GO" id="GO:0008081">
    <property type="term" value="F:phosphoric diester hydrolase activity"/>
    <property type="evidence" value="ECO:0007669"/>
    <property type="project" value="InterPro"/>
</dbReference>
<dbReference type="CDD" id="cd08577">
    <property type="entry name" value="PI-PLCc_GDPD_SF_unchar3"/>
    <property type="match status" value="1"/>
</dbReference>
<reference evidence="3 4" key="1">
    <citation type="submission" date="2019-02" db="EMBL/GenBank/DDBJ databases">
        <title>Kribbella capetownensis sp. nov. and Kribbella speibonae sp. nov., isolated from soil.</title>
        <authorList>
            <person name="Curtis S.M."/>
            <person name="Norton I."/>
            <person name="Everest G.J."/>
            <person name="Meyers P.R."/>
        </authorList>
    </citation>
    <scope>NUCLEOTIDE SEQUENCE [LARGE SCALE GENOMIC DNA]</scope>
    <source>
        <strain evidence="3 4">KCTC 29219</strain>
    </source>
</reference>
<dbReference type="Pfam" id="PF13653">
    <property type="entry name" value="GDPD_2"/>
    <property type="match status" value="1"/>
</dbReference>
<dbReference type="Proteomes" id="UP000292346">
    <property type="component" value="Unassembled WGS sequence"/>
</dbReference>
<proteinExistence type="predicted"/>
<evidence type="ECO:0000259" key="2">
    <source>
        <dbReference type="PROSITE" id="PS51704"/>
    </source>
</evidence>
<dbReference type="AlphaFoldDB" id="A0A4R0HLC7"/>
<comment type="caution">
    <text evidence="3">The sequence shown here is derived from an EMBL/GenBank/DDBJ whole genome shotgun (WGS) entry which is preliminary data.</text>
</comment>